<reference evidence="2" key="1">
    <citation type="journal article" date="2017" name="Plant J.">
        <title>The pomegranate (Punica granatum L.) genome and the genomics of punicalagin biosynthesis.</title>
        <authorList>
            <person name="Qin G."/>
            <person name="Xu C."/>
            <person name="Ming R."/>
            <person name="Tang H."/>
            <person name="Guyot R."/>
            <person name="Kramer E.M."/>
            <person name="Hu Y."/>
            <person name="Yi X."/>
            <person name="Qi Y."/>
            <person name="Xu X."/>
            <person name="Gao Z."/>
            <person name="Pan H."/>
            <person name="Jian J."/>
            <person name="Tian Y."/>
            <person name="Yue Z."/>
            <person name="Xu Y."/>
        </authorList>
    </citation>
    <scope>NUCLEOTIDE SEQUENCE [LARGE SCALE GENOMIC DNA]</scope>
    <source>
        <strain evidence="2">cv. Dabenzi</strain>
    </source>
</reference>
<protein>
    <submittedName>
        <fullName evidence="1">Uncharacterized protein</fullName>
    </submittedName>
</protein>
<dbReference type="EMBL" id="MTKT01002492">
    <property type="protein sequence ID" value="OWM79270.1"/>
    <property type="molecule type" value="Genomic_DNA"/>
</dbReference>
<accession>A0A218X3L1</accession>
<sequence length="89" mass="9757">MEGLRGSRRIAIAMELMTMMVIFFMEKVCHLQCLKNESRLAQALLGPVDHCNFGCISSACSDSHIADAKAMRGCITSCSDSCDKAYVPH</sequence>
<dbReference type="AlphaFoldDB" id="A0A218X3L1"/>
<comment type="caution">
    <text evidence="1">The sequence shown here is derived from an EMBL/GenBank/DDBJ whole genome shotgun (WGS) entry which is preliminary data.</text>
</comment>
<evidence type="ECO:0000313" key="2">
    <source>
        <dbReference type="Proteomes" id="UP000197138"/>
    </source>
</evidence>
<organism evidence="1 2">
    <name type="scientific">Punica granatum</name>
    <name type="common">Pomegranate</name>
    <dbReference type="NCBI Taxonomy" id="22663"/>
    <lineage>
        <taxon>Eukaryota</taxon>
        <taxon>Viridiplantae</taxon>
        <taxon>Streptophyta</taxon>
        <taxon>Embryophyta</taxon>
        <taxon>Tracheophyta</taxon>
        <taxon>Spermatophyta</taxon>
        <taxon>Magnoliopsida</taxon>
        <taxon>eudicotyledons</taxon>
        <taxon>Gunneridae</taxon>
        <taxon>Pentapetalae</taxon>
        <taxon>rosids</taxon>
        <taxon>malvids</taxon>
        <taxon>Myrtales</taxon>
        <taxon>Lythraceae</taxon>
        <taxon>Punica</taxon>
    </lineage>
</organism>
<dbReference type="Proteomes" id="UP000197138">
    <property type="component" value="Unassembled WGS sequence"/>
</dbReference>
<name>A0A218X3L1_PUNGR</name>
<proteinExistence type="predicted"/>
<evidence type="ECO:0000313" key="1">
    <source>
        <dbReference type="EMBL" id="OWM79270.1"/>
    </source>
</evidence>
<gene>
    <name evidence="1" type="ORF">CDL15_Pgr003442</name>
</gene>